<dbReference type="EMBL" id="CP053069">
    <property type="protein sequence ID" value="QJR10074.1"/>
    <property type="molecule type" value="Genomic_DNA"/>
</dbReference>
<dbReference type="InterPro" id="IPR002591">
    <property type="entry name" value="Phosphodiest/P_Trfase"/>
</dbReference>
<organism evidence="7 8">
    <name type="scientific">Usitatibacter rugosus</name>
    <dbReference type="NCBI Taxonomy" id="2732067"/>
    <lineage>
        <taxon>Bacteria</taxon>
        <taxon>Pseudomonadati</taxon>
        <taxon>Pseudomonadota</taxon>
        <taxon>Betaproteobacteria</taxon>
        <taxon>Nitrosomonadales</taxon>
        <taxon>Usitatibacteraceae</taxon>
        <taxon>Usitatibacter</taxon>
    </lineage>
</organism>
<dbReference type="Proteomes" id="UP000501534">
    <property type="component" value="Chromosome"/>
</dbReference>
<dbReference type="InterPro" id="IPR026263">
    <property type="entry name" value="Alkaline_phosphatase_prok"/>
</dbReference>
<protein>
    <submittedName>
        <fullName evidence="7">Alkaline phosphatase PafA</fullName>
        <ecNumber evidence="7">3.1.3.1</ecNumber>
    </submittedName>
</protein>
<dbReference type="GO" id="GO:0004035">
    <property type="term" value="F:alkaline phosphatase activity"/>
    <property type="evidence" value="ECO:0007669"/>
    <property type="project" value="UniProtKB-EC"/>
</dbReference>
<keyword evidence="8" id="KW-1185">Reference proteome</keyword>
<keyword evidence="2" id="KW-0479">Metal-binding</keyword>
<dbReference type="PANTHER" id="PTHR10151">
    <property type="entry name" value="ECTONUCLEOTIDE PYROPHOSPHATASE/PHOSPHODIESTERASE"/>
    <property type="match status" value="1"/>
</dbReference>
<dbReference type="InterPro" id="IPR017850">
    <property type="entry name" value="Alkaline_phosphatase_core_sf"/>
</dbReference>
<keyword evidence="7" id="KW-0378">Hydrolase</keyword>
<evidence type="ECO:0000256" key="2">
    <source>
        <dbReference type="ARBA" id="ARBA00022723"/>
    </source>
</evidence>
<dbReference type="Gene3D" id="3.40.720.10">
    <property type="entry name" value="Alkaline Phosphatase, subunit A"/>
    <property type="match status" value="1"/>
</dbReference>
<gene>
    <name evidence="7" type="primary">pafA</name>
    <name evidence="7" type="ORF">DSM104443_01125</name>
</gene>
<dbReference type="CDD" id="cd16016">
    <property type="entry name" value="AP-SPAP"/>
    <property type="match status" value="1"/>
</dbReference>
<dbReference type="SUPFAM" id="SSF53649">
    <property type="entry name" value="Alkaline phosphatase-like"/>
    <property type="match status" value="1"/>
</dbReference>
<reference evidence="7 8" key="1">
    <citation type="submission" date="2020-04" db="EMBL/GenBank/DDBJ databases">
        <title>Usitatibacter rugosus gen. nov., sp. nov. and Usitatibacter palustris sp. nov., novel members of Usitatibacteraceae fam. nov. within the order Nitrosomonadales isolated from soil.</title>
        <authorList>
            <person name="Huber K.J."/>
            <person name="Neumann-Schaal M."/>
            <person name="Geppert A."/>
            <person name="Luckner M."/>
            <person name="Wanner G."/>
            <person name="Overmann J."/>
        </authorList>
    </citation>
    <scope>NUCLEOTIDE SEQUENCE [LARGE SCALE GENOMIC DNA]</scope>
    <source>
        <strain evidence="7 8">0125_3</strain>
    </source>
</reference>
<dbReference type="RefSeq" id="WP_171090314.1">
    <property type="nucleotide sequence ID" value="NZ_CP053069.1"/>
</dbReference>
<feature type="active site" description="Phosphothreonine intermediate" evidence="4">
    <location>
        <position position="78"/>
    </location>
</feature>
<evidence type="ECO:0000313" key="7">
    <source>
        <dbReference type="EMBL" id="QJR10074.1"/>
    </source>
</evidence>
<sequence length="544" mass="59073">MKKILATLAALLLLAGCASTPAPTASKPKLVVFMAIDGFPERQLVDYRDQLAPDGFRRFLDRGTWFSDAHYGYAFTVTAAGHATMLTGAYPHQTAIIGNEWRDPVTGEMVYCTGDPTATYIGHTTKKLDGTSPKNLKVDTVGDVLRKIDPNSKVIAISGKDRGAILPAGHRGTAYMYMAQTGQFASTTYYMKEHPPWVTAFNDAKPADAYFGREWKPLLDDASYAKSLPDSQKWYPKGGALPKKMGEGSDKPGPLYYGGLLPSPFGDDLTLNFARAAIVGENLGTDDSPDIISISLSGHDYVNHAYSAESRLSHDHTLQLDRLLQSFYQDLDRMVGKDNYVLILTADHGFMPAPEVSLAAGRNAGRQSGSQAIARINAALGKQFGEGAWVKYFSASAAELDKKLIAERKVDLAAITEAARKQLEAEEGVAVAYTRAEIVSNSRAGAPFFDQMRKSWNAERSGDIQYALKPYWMMTSSTSSTTHGSPHPYDTNIPIVFYGPAWIGAGRVDTRVEEADVAPTIARLLGIPPPATAEGKPLPLTPPR</sequence>
<dbReference type="KEGG" id="uru:DSM104443_01125"/>
<dbReference type="PANTHER" id="PTHR10151:SF120">
    <property type="entry name" value="BIS(5'-ADENOSYL)-TRIPHOSPHATASE"/>
    <property type="match status" value="1"/>
</dbReference>
<dbReference type="PROSITE" id="PS51257">
    <property type="entry name" value="PROKAR_LIPOPROTEIN"/>
    <property type="match status" value="1"/>
</dbReference>
<evidence type="ECO:0000256" key="4">
    <source>
        <dbReference type="PIRSR" id="PIRSR031924-50"/>
    </source>
</evidence>
<evidence type="ECO:0000256" key="1">
    <source>
        <dbReference type="ARBA" id="ARBA00022553"/>
    </source>
</evidence>
<feature type="binding site" evidence="5">
    <location>
        <begin position="160"/>
        <end position="162"/>
    </location>
    <ligand>
        <name>substrate</name>
    </ligand>
</feature>
<keyword evidence="1 4" id="KW-0597">Phosphoprotein</keyword>
<evidence type="ECO:0000256" key="3">
    <source>
        <dbReference type="ARBA" id="ARBA00022729"/>
    </source>
</evidence>
<dbReference type="GO" id="GO:0046872">
    <property type="term" value="F:metal ion binding"/>
    <property type="evidence" value="ECO:0007669"/>
    <property type="project" value="UniProtKB-KW"/>
</dbReference>
<evidence type="ECO:0000256" key="6">
    <source>
        <dbReference type="SAM" id="SignalP"/>
    </source>
</evidence>
<feature type="signal peptide" evidence="6">
    <location>
        <begin position="1"/>
        <end position="24"/>
    </location>
</feature>
<proteinExistence type="predicted"/>
<keyword evidence="3 6" id="KW-0732">Signal</keyword>
<dbReference type="Pfam" id="PF01663">
    <property type="entry name" value="Phosphodiest"/>
    <property type="match status" value="1"/>
</dbReference>
<evidence type="ECO:0000313" key="8">
    <source>
        <dbReference type="Proteomes" id="UP000501534"/>
    </source>
</evidence>
<dbReference type="PIRSF" id="PIRSF031924">
    <property type="entry name" value="Pi-irrepressible_AP"/>
    <property type="match status" value="1"/>
</dbReference>
<dbReference type="EC" id="3.1.3.1" evidence="7"/>
<dbReference type="AlphaFoldDB" id="A0A6M4GUA8"/>
<feature type="chain" id="PRO_5026987028" evidence="6">
    <location>
        <begin position="25"/>
        <end position="544"/>
    </location>
</feature>
<evidence type="ECO:0000256" key="5">
    <source>
        <dbReference type="PIRSR" id="PIRSR031924-51"/>
    </source>
</evidence>
<dbReference type="Gene3D" id="3.30.1360.150">
    <property type="match status" value="1"/>
</dbReference>
<accession>A0A6M4GUA8</accession>
<feature type="binding site" evidence="5">
    <location>
        <position position="99"/>
    </location>
    <ligand>
        <name>substrate</name>
    </ligand>
</feature>
<name>A0A6M4GUA8_9PROT</name>